<reference evidence="2" key="1">
    <citation type="submission" date="2019-08" db="EMBL/GenBank/DDBJ databases">
        <title>The improved chromosome-level genome for the pearl oyster Pinctada fucata martensii using PacBio sequencing and Hi-C.</title>
        <authorList>
            <person name="Zheng Z."/>
        </authorList>
    </citation>
    <scope>NUCLEOTIDE SEQUENCE</scope>
    <source>
        <strain evidence="2">ZZ-2019</strain>
        <tissue evidence="2">Adductor muscle</tissue>
    </source>
</reference>
<proteinExistence type="predicted"/>
<accession>A0AA88YQU0</accession>
<evidence type="ECO:0000259" key="1">
    <source>
        <dbReference type="Pfam" id="PF17751"/>
    </source>
</evidence>
<dbReference type="AlphaFoldDB" id="A0AA88YQU0"/>
<dbReference type="EMBL" id="VSWD01000003">
    <property type="protein sequence ID" value="KAK3106277.1"/>
    <property type="molecule type" value="Genomic_DNA"/>
</dbReference>
<dbReference type="InterPro" id="IPR041611">
    <property type="entry name" value="SKICH"/>
</dbReference>
<name>A0AA88YQU0_PINIB</name>
<dbReference type="Gene3D" id="2.60.40.2840">
    <property type="match status" value="1"/>
</dbReference>
<sequence length="282" mass="32521">MAAALFDVDIEDVNPILDLVTFSDVKDILATTTSVRAIFDLGSDFRPYSYDWVGVFYAGWGSTNEYIAYKFAPMLPKCLKTRLRRIRSVIFPLCDFLDVNDTSAKYQFLYVTRDGHVVGVSRMFQLQCCPGYDDDLCFDVLEESCTPSIVHPGYDTDLCFDVLEKSYSFEVIENYEPRRKRSKQNCNIGRRRGLVGPVTERLMVRTARSLVPQVSRHITIVCNVLYEKNVHFCLIKCLHGAKRKDCNYVGEKIVHKCFTFKLHQTNLILQLSLKFQDSEFHL</sequence>
<evidence type="ECO:0000313" key="2">
    <source>
        <dbReference type="EMBL" id="KAK3106277.1"/>
    </source>
</evidence>
<dbReference type="Proteomes" id="UP001186944">
    <property type="component" value="Unassembled WGS sequence"/>
</dbReference>
<dbReference type="Pfam" id="PF17751">
    <property type="entry name" value="SKICH"/>
    <property type="match status" value="1"/>
</dbReference>
<organism evidence="2 3">
    <name type="scientific">Pinctada imbricata</name>
    <name type="common">Atlantic pearl-oyster</name>
    <name type="synonym">Pinctada martensii</name>
    <dbReference type="NCBI Taxonomy" id="66713"/>
    <lineage>
        <taxon>Eukaryota</taxon>
        <taxon>Metazoa</taxon>
        <taxon>Spiralia</taxon>
        <taxon>Lophotrochozoa</taxon>
        <taxon>Mollusca</taxon>
        <taxon>Bivalvia</taxon>
        <taxon>Autobranchia</taxon>
        <taxon>Pteriomorphia</taxon>
        <taxon>Pterioida</taxon>
        <taxon>Pterioidea</taxon>
        <taxon>Pteriidae</taxon>
        <taxon>Pinctada</taxon>
    </lineage>
</organism>
<protein>
    <recommendedName>
        <fullName evidence="1">SKICH domain-containing protein</fullName>
    </recommendedName>
</protein>
<comment type="caution">
    <text evidence="2">The sequence shown here is derived from an EMBL/GenBank/DDBJ whole genome shotgun (WGS) entry which is preliminary data.</text>
</comment>
<feature type="domain" description="SKICH" evidence="1">
    <location>
        <begin position="20"/>
        <end position="125"/>
    </location>
</feature>
<evidence type="ECO:0000313" key="3">
    <source>
        <dbReference type="Proteomes" id="UP001186944"/>
    </source>
</evidence>
<keyword evidence="3" id="KW-1185">Reference proteome</keyword>
<gene>
    <name evidence="2" type="ORF">FSP39_016681</name>
</gene>